<feature type="region of interest" description="Disordered" evidence="1">
    <location>
        <begin position="624"/>
        <end position="650"/>
    </location>
</feature>
<feature type="compositionally biased region" description="Polar residues" evidence="1">
    <location>
        <begin position="438"/>
        <end position="456"/>
    </location>
</feature>
<evidence type="ECO:0000313" key="3">
    <source>
        <dbReference type="Proteomes" id="UP000821866"/>
    </source>
</evidence>
<dbReference type="AlphaFoldDB" id="A0A9J6EWT8"/>
<feature type="compositionally biased region" description="Polar residues" evidence="1">
    <location>
        <begin position="291"/>
        <end position="305"/>
    </location>
</feature>
<accession>A0A9J6EWT8</accession>
<feature type="region of interest" description="Disordered" evidence="1">
    <location>
        <begin position="709"/>
        <end position="777"/>
    </location>
</feature>
<keyword evidence="3" id="KW-1185">Reference proteome</keyword>
<feature type="region of interest" description="Disordered" evidence="1">
    <location>
        <begin position="675"/>
        <end position="696"/>
    </location>
</feature>
<proteinExistence type="predicted"/>
<feature type="compositionally biased region" description="Low complexity" evidence="1">
    <location>
        <begin position="385"/>
        <end position="415"/>
    </location>
</feature>
<feature type="compositionally biased region" description="Basic and acidic residues" evidence="1">
    <location>
        <begin position="711"/>
        <end position="720"/>
    </location>
</feature>
<evidence type="ECO:0000256" key="1">
    <source>
        <dbReference type="SAM" id="MobiDB-lite"/>
    </source>
</evidence>
<feature type="region of interest" description="Disordered" evidence="1">
    <location>
        <begin position="53"/>
        <end position="72"/>
    </location>
</feature>
<reference evidence="2" key="2">
    <citation type="submission" date="2021-09" db="EMBL/GenBank/DDBJ databases">
        <authorList>
            <person name="Jia N."/>
            <person name="Wang J."/>
            <person name="Shi W."/>
            <person name="Du L."/>
            <person name="Sun Y."/>
            <person name="Zhan W."/>
            <person name="Jiang J."/>
            <person name="Wang Q."/>
            <person name="Zhang B."/>
            <person name="Ji P."/>
            <person name="Sakyi L.B."/>
            <person name="Cui X."/>
            <person name="Yuan T."/>
            <person name="Jiang B."/>
            <person name="Yang W."/>
            <person name="Lam T.T.-Y."/>
            <person name="Chang Q."/>
            <person name="Ding S."/>
            <person name="Wang X."/>
            <person name="Zhu J."/>
            <person name="Ruan X."/>
            <person name="Zhao L."/>
            <person name="Wei J."/>
            <person name="Que T."/>
            <person name="Du C."/>
            <person name="Cheng J."/>
            <person name="Dai P."/>
            <person name="Han X."/>
            <person name="Huang E."/>
            <person name="Gao Y."/>
            <person name="Liu J."/>
            <person name="Shao H."/>
            <person name="Ye R."/>
            <person name="Li L."/>
            <person name="Wei W."/>
            <person name="Wang X."/>
            <person name="Wang C."/>
            <person name="Huo Q."/>
            <person name="Li W."/>
            <person name="Guo W."/>
            <person name="Chen H."/>
            <person name="Chen S."/>
            <person name="Zhou L."/>
            <person name="Zhou L."/>
            <person name="Ni X."/>
            <person name="Tian J."/>
            <person name="Zhou Y."/>
            <person name="Sheng Y."/>
            <person name="Liu T."/>
            <person name="Pan Y."/>
            <person name="Xia L."/>
            <person name="Li J."/>
            <person name="Zhao F."/>
            <person name="Cao W."/>
        </authorList>
    </citation>
    <scope>NUCLEOTIDE SEQUENCE</scope>
    <source>
        <strain evidence="2">Rmic-2018</strain>
        <tissue evidence="2">Larvae</tissue>
    </source>
</reference>
<organism evidence="2 3">
    <name type="scientific">Rhipicephalus microplus</name>
    <name type="common">Cattle tick</name>
    <name type="synonym">Boophilus microplus</name>
    <dbReference type="NCBI Taxonomy" id="6941"/>
    <lineage>
        <taxon>Eukaryota</taxon>
        <taxon>Metazoa</taxon>
        <taxon>Ecdysozoa</taxon>
        <taxon>Arthropoda</taxon>
        <taxon>Chelicerata</taxon>
        <taxon>Arachnida</taxon>
        <taxon>Acari</taxon>
        <taxon>Parasitiformes</taxon>
        <taxon>Ixodida</taxon>
        <taxon>Ixodoidea</taxon>
        <taxon>Ixodidae</taxon>
        <taxon>Rhipicephalinae</taxon>
        <taxon>Rhipicephalus</taxon>
        <taxon>Boophilus</taxon>
    </lineage>
</organism>
<comment type="caution">
    <text evidence="2">The sequence shown here is derived from an EMBL/GenBank/DDBJ whole genome shotgun (WGS) entry which is preliminary data.</text>
</comment>
<feature type="region of interest" description="Disordered" evidence="1">
    <location>
        <begin position="330"/>
        <end position="459"/>
    </location>
</feature>
<feature type="compositionally biased region" description="Polar residues" evidence="1">
    <location>
        <begin position="532"/>
        <end position="543"/>
    </location>
</feature>
<dbReference type="EMBL" id="JABSTU010000001">
    <property type="protein sequence ID" value="KAH8039011.1"/>
    <property type="molecule type" value="Genomic_DNA"/>
</dbReference>
<feature type="compositionally biased region" description="Low complexity" evidence="1">
    <location>
        <begin position="625"/>
        <end position="636"/>
    </location>
</feature>
<protein>
    <submittedName>
        <fullName evidence="2">Uncharacterized protein</fullName>
    </submittedName>
</protein>
<reference evidence="2" key="1">
    <citation type="journal article" date="2020" name="Cell">
        <title>Large-Scale Comparative Analyses of Tick Genomes Elucidate Their Genetic Diversity and Vector Capacities.</title>
        <authorList>
            <consortium name="Tick Genome and Microbiome Consortium (TIGMIC)"/>
            <person name="Jia N."/>
            <person name="Wang J."/>
            <person name="Shi W."/>
            <person name="Du L."/>
            <person name="Sun Y."/>
            <person name="Zhan W."/>
            <person name="Jiang J.F."/>
            <person name="Wang Q."/>
            <person name="Zhang B."/>
            <person name="Ji P."/>
            <person name="Bell-Sakyi L."/>
            <person name="Cui X.M."/>
            <person name="Yuan T.T."/>
            <person name="Jiang B.G."/>
            <person name="Yang W.F."/>
            <person name="Lam T.T."/>
            <person name="Chang Q.C."/>
            <person name="Ding S.J."/>
            <person name="Wang X.J."/>
            <person name="Zhu J.G."/>
            <person name="Ruan X.D."/>
            <person name="Zhao L."/>
            <person name="Wei J.T."/>
            <person name="Ye R.Z."/>
            <person name="Que T.C."/>
            <person name="Du C.H."/>
            <person name="Zhou Y.H."/>
            <person name="Cheng J.X."/>
            <person name="Dai P.F."/>
            <person name="Guo W.B."/>
            <person name="Han X.H."/>
            <person name="Huang E.J."/>
            <person name="Li L.F."/>
            <person name="Wei W."/>
            <person name="Gao Y.C."/>
            <person name="Liu J.Z."/>
            <person name="Shao H.Z."/>
            <person name="Wang X."/>
            <person name="Wang C.C."/>
            <person name="Yang T.C."/>
            <person name="Huo Q.B."/>
            <person name="Li W."/>
            <person name="Chen H.Y."/>
            <person name="Chen S.E."/>
            <person name="Zhou L.G."/>
            <person name="Ni X.B."/>
            <person name="Tian J.H."/>
            <person name="Sheng Y."/>
            <person name="Liu T."/>
            <person name="Pan Y.S."/>
            <person name="Xia L.Y."/>
            <person name="Li J."/>
            <person name="Zhao F."/>
            <person name="Cao W.C."/>
        </authorList>
    </citation>
    <scope>NUCLEOTIDE SEQUENCE</scope>
    <source>
        <strain evidence="2">Rmic-2018</strain>
    </source>
</reference>
<dbReference type="Proteomes" id="UP000821866">
    <property type="component" value="Chromosome 1"/>
</dbReference>
<feature type="region of interest" description="Disordered" evidence="1">
    <location>
        <begin position="509"/>
        <end position="543"/>
    </location>
</feature>
<feature type="region of interest" description="Disordered" evidence="1">
    <location>
        <begin position="198"/>
        <end position="306"/>
    </location>
</feature>
<gene>
    <name evidence="2" type="ORF">HPB51_004922</name>
</gene>
<name>A0A9J6EWT8_RHIMP</name>
<feature type="compositionally biased region" description="Basic and acidic residues" evidence="1">
    <location>
        <begin position="274"/>
        <end position="283"/>
    </location>
</feature>
<feature type="compositionally biased region" description="Acidic residues" evidence="1">
    <location>
        <begin position="746"/>
        <end position="768"/>
    </location>
</feature>
<evidence type="ECO:0000313" key="2">
    <source>
        <dbReference type="EMBL" id="KAH8039011.1"/>
    </source>
</evidence>
<sequence length="1032" mass="106704">MQSSDEGFLTLRFNRFGKAWGGQVGYCDQGVCKALEATAAPTTAQATSTVVSTPTELPGASSVSSNAPGVTATATEEDVTVAQSAESTTVATTPAPVPAVPVVRPPWRPGFVGVKCDRAYPARVSSGRVAKCRFLCGGYPTLGIGFEEDGTPCWRKKTIEGVCIDGLCKALPPTTEATTVQEESSTTSSSATQAGAFETMGSDESSTQSTPDTENVETLSTSPSSRVQEGDDTNIIQGVTAEGAESTTAQSELVTSEQQTGPEEQATTTSSSPSEDKQTHTEENVSEAAKSATTVESRPTDNTGNVVEVTAALEQTTVESVPESTVVQTIGADLDGSGQKKTPSADEVTASNEVEGDEAQGSTATDAVIGEGEEEGSGNTDEQTDSSVSSQDDTTSSSGVEEVVAVVSETNAVIVNASTQPAAEATADGDTKPETDEPQTSQASVTTAGFHGSTNAGAYERGGVSFTEVDHDAQSPASAVTGDFEEDTETQSTDKEVVAVVTVSSLENPAASAQEEAVDQAASTPAADLVPTTASNEDGSNVEQELTEDVSFATTERAIQATTASVESETIKVITTVTRNEIIRPVGADDLSEATLVDTTRTTSVETLPVSKLNDTIKTTRKQSDVSVSSDNPSVVEGETVVGSQDGSPDGALVNEIEAGATTVSNAEAVDVELAGTEAPEEKSATVSDETPERMTVVDESATVKVVTSITEKEVTRPTDEEANQSAVASVDTTQTTSVEAVPLSEVEDEVTSSEESEVSETPTDDEEKLQPEEAAAEVSTFAVADEAFESTTAAAATESATVKVITTVTHKEIVRPVDSHDSQSDTTVVDTSKTTSVETLAVSEVDKLSTSKAQDSAAAESTTVSEEVFKTVQDAAEVSSVTVADESSESTTTAASAEPATVKVITTVTRKEIVRPVGSDDSPSDATVVDASKITSVETLSASDYQNADDSNTVQSEVAPSAGITAAPDELLDETDPSVYINVRSKYNSSFPTACGLGGKGGGTDEGSRKRVEEVAGVLEDRRRRERRLLT</sequence>
<feature type="compositionally biased region" description="Polar residues" evidence="1">
    <location>
        <begin position="724"/>
        <end position="739"/>
    </location>
</feature>
<feature type="compositionally biased region" description="Polar residues" evidence="1">
    <location>
        <begin position="245"/>
        <end position="273"/>
    </location>
</feature>
<feature type="region of interest" description="Disordered" evidence="1">
    <location>
        <begin position="471"/>
        <end position="494"/>
    </location>
</feature>
<dbReference type="VEuPathDB" id="VectorBase:LOC119171408"/>
<feature type="compositionally biased region" description="Polar residues" evidence="1">
    <location>
        <begin position="202"/>
        <end position="227"/>
    </location>
</feature>